<dbReference type="AlphaFoldDB" id="V4CEN1"/>
<evidence type="ECO:0000259" key="6">
    <source>
        <dbReference type="Pfam" id="PF00728"/>
    </source>
</evidence>
<proteinExistence type="inferred from homology"/>
<evidence type="ECO:0000256" key="4">
    <source>
        <dbReference type="ARBA" id="ARBA00022801"/>
    </source>
</evidence>
<dbReference type="InterPro" id="IPR017853">
    <property type="entry name" value="GH"/>
</dbReference>
<evidence type="ECO:0000313" key="8">
    <source>
        <dbReference type="Proteomes" id="UP000030746"/>
    </source>
</evidence>
<dbReference type="Proteomes" id="UP000030746">
    <property type="component" value="Unassembled WGS sequence"/>
</dbReference>
<comment type="similarity">
    <text evidence="2">Belongs to the glycosyl hydrolase 20 family.</text>
</comment>
<dbReference type="EC" id="3.2.1.52" evidence="3"/>
<dbReference type="InterPro" id="IPR015883">
    <property type="entry name" value="Glyco_hydro_20_cat"/>
</dbReference>
<dbReference type="RefSeq" id="XP_009048868.1">
    <property type="nucleotide sequence ID" value="XM_009050620.1"/>
</dbReference>
<dbReference type="Pfam" id="PF00728">
    <property type="entry name" value="Glyco_hydro_20"/>
    <property type="match status" value="1"/>
</dbReference>
<evidence type="ECO:0000256" key="1">
    <source>
        <dbReference type="ARBA" id="ARBA00001231"/>
    </source>
</evidence>
<dbReference type="GO" id="GO:0005975">
    <property type="term" value="P:carbohydrate metabolic process"/>
    <property type="evidence" value="ECO:0007669"/>
    <property type="project" value="InterPro"/>
</dbReference>
<sequence length="567" mass="65462">MKRIVHIDLKGAAPKFDYFKQIFPVLKELGATGLLVEYEDMFPYEGKLSSVPAGNALTKTNLLEIIKLANGLELEIIPLIQTFGHMEFILKLNEFSNLRESADTPQVIAPGLEDTYGLIQTLIDQIITNHPTSRYIHLGCDEVYELGRGRSGEYMKKNNLSRSDMFFEHVSKNVRYLKQKYPQITPIIWDDEFRHESLEMIKKFGLGNVLEPMIWSYQPNPRKKFSDDIWEKYGKAFKNVWAASSFKGSTGSSQYYTNITHHMSNHLAWIDVILEAKKIAPKMTFRGVTLTGWQRYDHFATLCELLPSAFPSLSLCLTTIKRGGFTQTDHEHVQNTLKCSDKELTKCTFPGNDLYALILDFTERENFYKNNIGLQSRLNGWLTDYNIKHGFGSPGQLKVLEKKINQTIANYTSIRPKLEEVILRYYDRYTADEWISVHVDQPLKFLSEKYSEAVKLIKVKIFSKRPLVSKYSQINNQPKLDNTFPNLGIKKNPNSIMPSNFETNRNPKSKQSFEFNPGSLKTGLKEKPIYGRQNELTGNKFNSQNIPKQLNYNIPDSNYRRNRNRIV</sequence>
<protein>
    <recommendedName>
        <fullName evidence="3">beta-N-acetylhexosaminidase</fullName>
        <ecNumber evidence="3">3.2.1.52</ecNumber>
    </recommendedName>
</protein>
<dbReference type="PANTHER" id="PTHR21040:SF8">
    <property type="entry name" value="BCDNA.GH04120"/>
    <property type="match status" value="1"/>
</dbReference>
<dbReference type="SUPFAM" id="SSF51445">
    <property type="entry name" value="(Trans)glycosidases"/>
    <property type="match status" value="1"/>
</dbReference>
<evidence type="ECO:0000256" key="2">
    <source>
        <dbReference type="ARBA" id="ARBA00006285"/>
    </source>
</evidence>
<reference evidence="7 8" key="1">
    <citation type="journal article" date="2013" name="Nature">
        <title>Insights into bilaterian evolution from three spiralian genomes.</title>
        <authorList>
            <person name="Simakov O."/>
            <person name="Marletaz F."/>
            <person name="Cho S.J."/>
            <person name="Edsinger-Gonzales E."/>
            <person name="Havlak P."/>
            <person name="Hellsten U."/>
            <person name="Kuo D.H."/>
            <person name="Larsson T."/>
            <person name="Lv J."/>
            <person name="Arendt D."/>
            <person name="Savage R."/>
            <person name="Osoegawa K."/>
            <person name="de Jong P."/>
            <person name="Grimwood J."/>
            <person name="Chapman J.A."/>
            <person name="Shapiro H."/>
            <person name="Aerts A."/>
            <person name="Otillar R.P."/>
            <person name="Terry A.Y."/>
            <person name="Boore J.L."/>
            <person name="Grigoriev I.V."/>
            <person name="Lindberg D.R."/>
            <person name="Seaver E.C."/>
            <person name="Weisblat D.A."/>
            <person name="Putnam N.H."/>
            <person name="Rokhsar D.S."/>
        </authorList>
    </citation>
    <scope>NUCLEOTIDE SEQUENCE [LARGE SCALE GENOMIC DNA]</scope>
</reference>
<feature type="domain" description="Glycoside hydrolase family 20 catalytic" evidence="6">
    <location>
        <begin position="51"/>
        <end position="197"/>
    </location>
</feature>
<dbReference type="HOGENOM" id="CLU_019666_1_1_1"/>
<evidence type="ECO:0000313" key="7">
    <source>
        <dbReference type="EMBL" id="ESP00420.1"/>
    </source>
</evidence>
<gene>
    <name evidence="7" type="ORF">LOTGIDRAFT_140764</name>
</gene>
<evidence type="ECO:0000256" key="3">
    <source>
        <dbReference type="ARBA" id="ARBA00012663"/>
    </source>
</evidence>
<dbReference type="CDD" id="cd06565">
    <property type="entry name" value="GH20_GcnA-like"/>
    <property type="match status" value="1"/>
</dbReference>
<accession>V4CEN1</accession>
<dbReference type="OMA" id="VCSYPGH"/>
<comment type="catalytic activity">
    <reaction evidence="1">
        <text>Hydrolysis of terminal non-reducing N-acetyl-D-hexosamine residues in N-acetyl-beta-D-hexosaminides.</text>
        <dbReference type="EC" id="3.2.1.52"/>
    </reaction>
</comment>
<evidence type="ECO:0000256" key="5">
    <source>
        <dbReference type="SAM" id="MobiDB-lite"/>
    </source>
</evidence>
<organism evidence="7 8">
    <name type="scientific">Lottia gigantea</name>
    <name type="common">Giant owl limpet</name>
    <dbReference type="NCBI Taxonomy" id="225164"/>
    <lineage>
        <taxon>Eukaryota</taxon>
        <taxon>Metazoa</taxon>
        <taxon>Spiralia</taxon>
        <taxon>Lophotrochozoa</taxon>
        <taxon>Mollusca</taxon>
        <taxon>Gastropoda</taxon>
        <taxon>Patellogastropoda</taxon>
        <taxon>Lottioidea</taxon>
        <taxon>Lottiidae</taxon>
        <taxon>Lottia</taxon>
    </lineage>
</organism>
<dbReference type="InterPro" id="IPR038901">
    <property type="entry name" value="HEXDC-like"/>
</dbReference>
<keyword evidence="8" id="KW-1185">Reference proteome</keyword>
<dbReference type="PANTHER" id="PTHR21040">
    <property type="entry name" value="BCDNA.GH04120"/>
    <property type="match status" value="1"/>
</dbReference>
<keyword evidence="4" id="KW-0378">Hydrolase</keyword>
<dbReference type="KEGG" id="lgi:LOTGIDRAFT_140764"/>
<dbReference type="STRING" id="225164.V4CEN1"/>
<name>V4CEN1_LOTGI</name>
<dbReference type="OrthoDB" id="10023921at2759"/>
<dbReference type="CTD" id="20234355"/>
<feature type="compositionally biased region" description="Polar residues" evidence="5">
    <location>
        <begin position="537"/>
        <end position="556"/>
    </location>
</feature>
<dbReference type="GO" id="GO:0004563">
    <property type="term" value="F:beta-N-acetylhexosaminidase activity"/>
    <property type="evidence" value="ECO:0007669"/>
    <property type="project" value="UniProtKB-EC"/>
</dbReference>
<dbReference type="EMBL" id="KB200702">
    <property type="protein sequence ID" value="ESP00420.1"/>
    <property type="molecule type" value="Genomic_DNA"/>
</dbReference>
<feature type="region of interest" description="Disordered" evidence="5">
    <location>
        <begin position="537"/>
        <end position="567"/>
    </location>
</feature>
<dbReference type="GeneID" id="20234355"/>
<dbReference type="Gene3D" id="3.20.20.80">
    <property type="entry name" value="Glycosidases"/>
    <property type="match status" value="1"/>
</dbReference>